<feature type="region of interest" description="Disordered" evidence="2">
    <location>
        <begin position="106"/>
        <end position="134"/>
    </location>
</feature>
<keyword evidence="3" id="KW-0732">Signal</keyword>
<keyword evidence="1" id="KW-0175">Coiled coil</keyword>
<feature type="chain" id="PRO_5034047671" evidence="3">
    <location>
        <begin position="24"/>
        <end position="471"/>
    </location>
</feature>
<evidence type="ECO:0000256" key="2">
    <source>
        <dbReference type="SAM" id="MobiDB-lite"/>
    </source>
</evidence>
<dbReference type="Proteomes" id="UP000629468">
    <property type="component" value="Unassembled WGS sequence"/>
</dbReference>
<feature type="region of interest" description="Disordered" evidence="2">
    <location>
        <begin position="380"/>
        <end position="400"/>
    </location>
</feature>
<feature type="coiled-coil region" evidence="1">
    <location>
        <begin position="72"/>
        <end position="106"/>
    </location>
</feature>
<evidence type="ECO:0000313" key="4">
    <source>
        <dbReference type="EMBL" id="KAF7771661.1"/>
    </source>
</evidence>
<sequence>MLLALVRRLLAVVRALLSLPTYAHLPLNPPTLPRSPPDTGDPEAQRGHPHAPPSPAADHFLPASMGRDADELARLHERNRLLERSLRDARDSLKLKDAELDRLRERKSTTTSLARPRRRSSSVATHSDTSSSVVDEELARARTADAYLTRTDNWSGAQILQAVHDINSEILQFAAGATEAFTFDRNARPSSSRAIQAMHDTSARLGSSLARILANRDHSQDPILVQLALQGCLTICITRALSTFCVGFPSKSDSLLHQIYHRMALAEPQPTSSKWRSLTHQHIHAMYPTLIEYSITELTDTIFRWSSDILLISGCISYTPSSSTPSLSSSSSSSSSTTTTTALRSRFTDHIRRLSKSVIKLSKVLREEILSTSFELLAVDPTNHPPSTPTTTSAGGGGGGPLFHDRTMIDAFSDYGQSRGSVLTTTELGLRCVTRMGTREAVASEEEVLLEQRVLLMPKVVLESVLDILDR</sequence>
<comment type="caution">
    <text evidence="4">The sequence shown here is derived from an EMBL/GenBank/DDBJ whole genome shotgun (WGS) entry which is preliminary data.</text>
</comment>
<gene>
    <name evidence="4" type="ORF">Agabi119p4_5972</name>
</gene>
<feature type="compositionally biased region" description="Low complexity" evidence="2">
    <location>
        <begin position="121"/>
        <end position="133"/>
    </location>
</feature>
<dbReference type="EMBL" id="JABXXO010000008">
    <property type="protein sequence ID" value="KAF7771661.1"/>
    <property type="molecule type" value="Genomic_DNA"/>
</dbReference>
<evidence type="ECO:0000256" key="3">
    <source>
        <dbReference type="SAM" id="SignalP"/>
    </source>
</evidence>
<accession>A0A8H7KG66</accession>
<dbReference type="AlphaFoldDB" id="A0A8H7KG66"/>
<feature type="signal peptide" evidence="3">
    <location>
        <begin position="1"/>
        <end position="23"/>
    </location>
</feature>
<feature type="region of interest" description="Disordered" evidence="2">
    <location>
        <begin position="23"/>
        <end position="62"/>
    </location>
</feature>
<organism evidence="4 5">
    <name type="scientific">Agaricus bisporus var. burnettii</name>
    <dbReference type="NCBI Taxonomy" id="192524"/>
    <lineage>
        <taxon>Eukaryota</taxon>
        <taxon>Fungi</taxon>
        <taxon>Dikarya</taxon>
        <taxon>Basidiomycota</taxon>
        <taxon>Agaricomycotina</taxon>
        <taxon>Agaricomycetes</taxon>
        <taxon>Agaricomycetidae</taxon>
        <taxon>Agaricales</taxon>
        <taxon>Agaricineae</taxon>
        <taxon>Agaricaceae</taxon>
        <taxon>Agaricus</taxon>
    </lineage>
</organism>
<protein>
    <submittedName>
        <fullName evidence="4">Uncharacterized protein</fullName>
    </submittedName>
</protein>
<feature type="compositionally biased region" description="Pro residues" evidence="2">
    <location>
        <begin position="27"/>
        <end position="36"/>
    </location>
</feature>
<name>A0A8H7KG66_AGABI</name>
<proteinExistence type="predicted"/>
<evidence type="ECO:0000256" key="1">
    <source>
        <dbReference type="SAM" id="Coils"/>
    </source>
</evidence>
<reference evidence="4 5" key="1">
    <citation type="journal article" name="Sci. Rep.">
        <title>Telomere-to-telomere assembled and centromere annotated genomes of the two main subspecies of the button mushroom Agaricus bisporus reveal especially polymorphic chromosome ends.</title>
        <authorList>
            <person name="Sonnenberg A.S.M."/>
            <person name="Sedaghat-Telgerd N."/>
            <person name="Lavrijssen B."/>
            <person name="Ohm R.A."/>
            <person name="Hendrickx P.M."/>
            <person name="Scholtmeijer K."/>
            <person name="Baars J.J.P."/>
            <person name="van Peer A."/>
        </authorList>
    </citation>
    <scope>NUCLEOTIDE SEQUENCE [LARGE SCALE GENOMIC DNA]</scope>
    <source>
        <strain evidence="4 5">H119_p4</strain>
    </source>
</reference>
<evidence type="ECO:0000313" key="5">
    <source>
        <dbReference type="Proteomes" id="UP000629468"/>
    </source>
</evidence>